<dbReference type="Gene3D" id="3.30.230.10">
    <property type="match status" value="1"/>
</dbReference>
<dbReference type="SUPFAM" id="SSF54211">
    <property type="entry name" value="Ribosomal protein S5 domain 2-like"/>
    <property type="match status" value="1"/>
</dbReference>
<sequence>MAIAKPTIHQKKSAVRYAQARGGRKTANAYARVSETKNIFTVNDRDYKEYFKSERNRAAAIAPLTTLNVKDKMGASVRVSGGGINAQADAVRNATARALVKFDESYRAALKQAGFLTRDARMVERKKYGLKKARRAPQWAKR</sequence>
<dbReference type="InterPro" id="IPR020568">
    <property type="entry name" value="Ribosomal_Su5_D2-typ_SF"/>
</dbReference>
<dbReference type="GO" id="GO:0003735">
    <property type="term" value="F:structural constituent of ribosome"/>
    <property type="evidence" value="ECO:0007669"/>
    <property type="project" value="InterPro"/>
</dbReference>
<evidence type="ECO:0000256" key="5">
    <source>
        <dbReference type="RuleBase" id="RU003816"/>
    </source>
</evidence>
<name>A0A0G1T5V8_9BACT</name>
<proteinExistence type="inferred from homology"/>
<dbReference type="InterPro" id="IPR020574">
    <property type="entry name" value="Ribosomal_uS9_CS"/>
</dbReference>
<dbReference type="GO" id="GO:0003723">
    <property type="term" value="F:RNA binding"/>
    <property type="evidence" value="ECO:0007669"/>
    <property type="project" value="TreeGrafter"/>
</dbReference>
<evidence type="ECO:0000313" key="7">
    <source>
        <dbReference type="Proteomes" id="UP000034682"/>
    </source>
</evidence>
<accession>A0A0G1T5V8</accession>
<dbReference type="Pfam" id="PF00380">
    <property type="entry name" value="Ribosomal_S9"/>
    <property type="match status" value="1"/>
</dbReference>
<evidence type="ECO:0000313" key="6">
    <source>
        <dbReference type="EMBL" id="KKU77209.1"/>
    </source>
</evidence>
<dbReference type="InterPro" id="IPR014721">
    <property type="entry name" value="Ribsml_uS5_D2-typ_fold_subgr"/>
</dbReference>
<gene>
    <name evidence="6" type="ORF">UY02_C0005G0025</name>
</gene>
<protein>
    <recommendedName>
        <fullName evidence="5">30S ribosomal protein S9</fullName>
    </recommendedName>
</protein>
<keyword evidence="2 4" id="KW-0689">Ribosomal protein</keyword>
<evidence type="ECO:0000256" key="4">
    <source>
        <dbReference type="RuleBase" id="RU003815"/>
    </source>
</evidence>
<dbReference type="GO" id="GO:0022627">
    <property type="term" value="C:cytosolic small ribosomal subunit"/>
    <property type="evidence" value="ECO:0007669"/>
    <property type="project" value="TreeGrafter"/>
</dbReference>
<dbReference type="AlphaFoldDB" id="A0A0G1T5V8"/>
<evidence type="ECO:0000256" key="3">
    <source>
        <dbReference type="ARBA" id="ARBA00023274"/>
    </source>
</evidence>
<comment type="similarity">
    <text evidence="1 4">Belongs to the universal ribosomal protein uS9 family.</text>
</comment>
<dbReference type="PROSITE" id="PS00360">
    <property type="entry name" value="RIBOSOMAL_S9"/>
    <property type="match status" value="1"/>
</dbReference>
<evidence type="ECO:0000256" key="1">
    <source>
        <dbReference type="ARBA" id="ARBA00005251"/>
    </source>
</evidence>
<dbReference type="EMBL" id="LCOK01000005">
    <property type="protein sequence ID" value="KKU77209.1"/>
    <property type="molecule type" value="Genomic_DNA"/>
</dbReference>
<comment type="caution">
    <text evidence="6">The sequence shown here is derived from an EMBL/GenBank/DDBJ whole genome shotgun (WGS) entry which is preliminary data.</text>
</comment>
<organism evidence="6 7">
    <name type="scientific">Candidatus Giovannonibacteria bacterium GW2011_GWB1_47_6b</name>
    <dbReference type="NCBI Taxonomy" id="1618655"/>
    <lineage>
        <taxon>Bacteria</taxon>
        <taxon>Candidatus Giovannoniibacteriota</taxon>
    </lineage>
</organism>
<dbReference type="NCBIfam" id="NF001099">
    <property type="entry name" value="PRK00132.1"/>
    <property type="match status" value="1"/>
</dbReference>
<dbReference type="PANTHER" id="PTHR21569">
    <property type="entry name" value="RIBOSOMAL PROTEIN S9"/>
    <property type="match status" value="1"/>
</dbReference>
<keyword evidence="3 4" id="KW-0687">Ribonucleoprotein</keyword>
<dbReference type="InterPro" id="IPR023035">
    <property type="entry name" value="Ribosomal_uS9_bac/plastid"/>
</dbReference>
<dbReference type="PANTHER" id="PTHR21569:SF1">
    <property type="entry name" value="SMALL RIBOSOMAL SUBUNIT PROTEIN US9M"/>
    <property type="match status" value="1"/>
</dbReference>
<dbReference type="GO" id="GO:0006412">
    <property type="term" value="P:translation"/>
    <property type="evidence" value="ECO:0007669"/>
    <property type="project" value="InterPro"/>
</dbReference>
<evidence type="ECO:0000256" key="2">
    <source>
        <dbReference type="ARBA" id="ARBA00022980"/>
    </source>
</evidence>
<reference evidence="6 7" key="1">
    <citation type="journal article" date="2015" name="Nature">
        <title>rRNA introns, odd ribosomes, and small enigmatic genomes across a large radiation of phyla.</title>
        <authorList>
            <person name="Brown C.T."/>
            <person name="Hug L.A."/>
            <person name="Thomas B.C."/>
            <person name="Sharon I."/>
            <person name="Castelle C.J."/>
            <person name="Singh A."/>
            <person name="Wilkins M.J."/>
            <person name="Williams K.H."/>
            <person name="Banfield J.F."/>
        </authorList>
    </citation>
    <scope>NUCLEOTIDE SEQUENCE [LARGE SCALE GENOMIC DNA]</scope>
</reference>
<dbReference type="Proteomes" id="UP000034682">
    <property type="component" value="Unassembled WGS sequence"/>
</dbReference>
<dbReference type="PATRIC" id="fig|1618655.3.peg.139"/>
<dbReference type="InterPro" id="IPR000754">
    <property type="entry name" value="Ribosomal_uS9"/>
</dbReference>